<dbReference type="InParanoid" id="Q24DM0"/>
<dbReference type="InterPro" id="IPR033911">
    <property type="entry name" value="MetRS_core"/>
</dbReference>
<dbReference type="PANTHER" id="PTHR45765">
    <property type="entry name" value="METHIONINE--TRNA LIGASE"/>
    <property type="match status" value="1"/>
</dbReference>
<dbReference type="Gene3D" id="2.20.28.20">
    <property type="entry name" value="Methionyl-tRNA synthetase, Zn-domain"/>
    <property type="match status" value="1"/>
</dbReference>
<evidence type="ECO:0000256" key="7">
    <source>
        <dbReference type="ARBA" id="ARBA00022840"/>
    </source>
</evidence>
<evidence type="ECO:0000256" key="12">
    <source>
        <dbReference type="RuleBase" id="RU363039"/>
    </source>
</evidence>
<dbReference type="EC" id="6.1.1.10" evidence="3"/>
<sequence length="837" mass="95629">MEVKLRKFTTKGQALVASANLFHEEKKITFSRDESVANDTLAVQNQQAISGWTAIFSYLLQLKIDSPLFGDFYFVCNQLKSGKRQVEENALENLNKILSTRQFLSGEELGEIDVIAYTRVRAFVKDLPFSIKRFTHLHDWFVAAQSTLEDAVSKAETFVAQPVVKEKKAAGKKPEGKPEKPEKAEKTENPKKAEKTEKAENPKKAEKAEKKEAKKEKAEKPAATEAPKKAPAKVDTIDPAYKEKINNIRFVRSNKGEPVLPVDGQRNILITSALPYVNNAPHLGTLIGCVLSGDVFARYCRSRGYNTIYICGTDEYGTATEMKALQEKTTPAEICTKYYKIQKDVYDWFDIDFDIFGRTTTEKHTKISQDIFLTLHKNGYIKEDIMHQSFCAACDKFLADRYVNGTCPFCQHDDCHGDQCDKCGKLVNPAELINPKCTICKNPSVIKETKHCFLDLPQLEKEIDEFIEKRSKEGDWSDNAYKTSKAWIKNGLKYRCITRDLKWGTPIPLAGWENKVMYVWFDAPIGYPSITANLVEDWEKWWKNPENVKLYQFIGKDNIPFHCVIFPGTLLGTRENWTLLNSMSSCEYLQYESGKFSKSKCVGVFGDDAQKTGIPVEVWRYYLLINRPEQNDTNFQWSDFAAKNNNELLPNVGNLVQRILKFLYSKLEKKVPTLDFSLLNEEDKNWLASIWNLFQQYLSHMEKVELKSALKVVMQISSEGNNYMQKNEPWNKANQETGRHIVSLFVLVNIIRFLSALFEPFMPTLSAKINFMLGYEARTAKDEKILEFISSQPDAISGLLSLVPGGQILNEPIPIFRKLEDDEIENFKLQFSGGKKL</sequence>
<comment type="subcellular location">
    <subcellularLocation>
        <location evidence="1">Cytoplasm</location>
    </subcellularLocation>
</comment>
<dbReference type="AlphaFoldDB" id="Q24DM0"/>
<dbReference type="KEGG" id="tet:TTHERM_01145010"/>
<dbReference type="InterPro" id="IPR041872">
    <property type="entry name" value="Anticodon_Met"/>
</dbReference>
<dbReference type="PROSITE" id="PS00178">
    <property type="entry name" value="AA_TRNA_LIGASE_I"/>
    <property type="match status" value="1"/>
</dbReference>
<dbReference type="eggNOG" id="KOG1247">
    <property type="taxonomic scope" value="Eukaryota"/>
</dbReference>
<evidence type="ECO:0000256" key="1">
    <source>
        <dbReference type="ARBA" id="ARBA00004496"/>
    </source>
</evidence>
<dbReference type="InterPro" id="IPR009080">
    <property type="entry name" value="tRNAsynth_Ia_anticodon-bd"/>
</dbReference>
<gene>
    <name evidence="16" type="ORF">TTHERM_01145010</name>
</gene>
<dbReference type="SUPFAM" id="SSF47323">
    <property type="entry name" value="Anticodon-binding domain of a subclass of class I aminoacyl-tRNA synthetases"/>
    <property type="match status" value="1"/>
</dbReference>
<dbReference type="CDD" id="cd07957">
    <property type="entry name" value="Anticodon_Ia_Met"/>
    <property type="match status" value="1"/>
</dbReference>
<dbReference type="PRINTS" id="PR01041">
    <property type="entry name" value="TRNASYNTHMET"/>
</dbReference>
<dbReference type="HOGENOM" id="CLU_009710_3_2_1"/>
<dbReference type="SUPFAM" id="SSF57770">
    <property type="entry name" value="Methionyl-tRNA synthetase (MetRS), Zn-domain"/>
    <property type="match status" value="1"/>
</dbReference>
<dbReference type="GO" id="GO:0005524">
    <property type="term" value="F:ATP binding"/>
    <property type="evidence" value="ECO:0007669"/>
    <property type="project" value="UniProtKB-KW"/>
</dbReference>
<protein>
    <recommendedName>
        <fullName evidence="3">methionine--tRNA ligase</fullName>
        <ecNumber evidence="3">6.1.1.10</ecNumber>
    </recommendedName>
    <alternativeName>
        <fullName evidence="10">Methionyl-tRNA synthetase</fullName>
    </alternativeName>
</protein>
<dbReference type="NCBIfam" id="NF001100">
    <property type="entry name" value="PRK00133.1"/>
    <property type="match status" value="1"/>
</dbReference>
<dbReference type="InterPro" id="IPR014758">
    <property type="entry name" value="Met-tRNA_synth"/>
</dbReference>
<evidence type="ECO:0000313" key="17">
    <source>
        <dbReference type="Proteomes" id="UP000009168"/>
    </source>
</evidence>
<reference evidence="17" key="1">
    <citation type="journal article" date="2006" name="PLoS Biol.">
        <title>Macronuclear genome sequence of the ciliate Tetrahymena thermophila, a model eukaryote.</title>
        <authorList>
            <person name="Eisen J.A."/>
            <person name="Coyne R.S."/>
            <person name="Wu M."/>
            <person name="Wu D."/>
            <person name="Thiagarajan M."/>
            <person name="Wortman J.R."/>
            <person name="Badger J.H."/>
            <person name="Ren Q."/>
            <person name="Amedeo P."/>
            <person name="Jones K.M."/>
            <person name="Tallon L.J."/>
            <person name="Delcher A.L."/>
            <person name="Salzberg S.L."/>
            <person name="Silva J.C."/>
            <person name="Haas B.J."/>
            <person name="Majoros W.H."/>
            <person name="Farzad M."/>
            <person name="Carlton J.M."/>
            <person name="Smith R.K. Jr."/>
            <person name="Garg J."/>
            <person name="Pearlman R.E."/>
            <person name="Karrer K.M."/>
            <person name="Sun L."/>
            <person name="Manning G."/>
            <person name="Elde N.C."/>
            <person name="Turkewitz A.P."/>
            <person name="Asai D.J."/>
            <person name="Wilkes D.E."/>
            <person name="Wang Y."/>
            <person name="Cai H."/>
            <person name="Collins K."/>
            <person name="Stewart B.A."/>
            <person name="Lee S.R."/>
            <person name="Wilamowska K."/>
            <person name="Weinberg Z."/>
            <person name="Ruzzo W.L."/>
            <person name="Wloga D."/>
            <person name="Gaertig J."/>
            <person name="Frankel J."/>
            <person name="Tsao C.-C."/>
            <person name="Gorovsky M.A."/>
            <person name="Keeling P.J."/>
            <person name="Waller R.F."/>
            <person name="Patron N.J."/>
            <person name="Cherry J.M."/>
            <person name="Stover N.A."/>
            <person name="Krieger C.J."/>
            <person name="del Toro C."/>
            <person name="Ryder H.F."/>
            <person name="Williamson S.C."/>
            <person name="Barbeau R.A."/>
            <person name="Hamilton E.P."/>
            <person name="Orias E."/>
        </authorList>
    </citation>
    <scope>NUCLEOTIDE SEQUENCE [LARGE SCALE GENOMIC DNA]</scope>
    <source>
        <strain evidence="17">SB210</strain>
    </source>
</reference>
<evidence type="ECO:0000256" key="2">
    <source>
        <dbReference type="ARBA" id="ARBA00005594"/>
    </source>
</evidence>
<evidence type="ECO:0000256" key="4">
    <source>
        <dbReference type="ARBA" id="ARBA00022490"/>
    </source>
</evidence>
<dbReference type="Gene3D" id="3.40.50.620">
    <property type="entry name" value="HUPs"/>
    <property type="match status" value="1"/>
</dbReference>
<dbReference type="GeneID" id="7837183"/>
<keyword evidence="17" id="KW-1185">Reference proteome</keyword>
<dbReference type="NCBIfam" id="TIGR00398">
    <property type="entry name" value="metG"/>
    <property type="match status" value="1"/>
</dbReference>
<evidence type="ECO:0000256" key="3">
    <source>
        <dbReference type="ARBA" id="ARBA00012838"/>
    </source>
</evidence>
<dbReference type="OrthoDB" id="5844513at2759"/>
<dbReference type="Gene3D" id="1.20.1050.10">
    <property type="match status" value="1"/>
</dbReference>
<dbReference type="GO" id="GO:0017101">
    <property type="term" value="C:aminoacyl-tRNA synthetase multienzyme complex"/>
    <property type="evidence" value="ECO:0007669"/>
    <property type="project" value="TreeGrafter"/>
</dbReference>
<evidence type="ECO:0000256" key="13">
    <source>
        <dbReference type="SAM" id="MobiDB-lite"/>
    </source>
</evidence>
<dbReference type="Proteomes" id="UP000009168">
    <property type="component" value="Unassembled WGS sequence"/>
</dbReference>
<dbReference type="GO" id="GO:0004825">
    <property type="term" value="F:methionine-tRNA ligase activity"/>
    <property type="evidence" value="ECO:0007669"/>
    <property type="project" value="UniProtKB-EC"/>
</dbReference>
<dbReference type="InterPro" id="IPR036282">
    <property type="entry name" value="Glutathione-S-Trfase_C_sf"/>
</dbReference>
<evidence type="ECO:0000256" key="6">
    <source>
        <dbReference type="ARBA" id="ARBA00022741"/>
    </source>
</evidence>
<dbReference type="SUPFAM" id="SSF52374">
    <property type="entry name" value="Nucleotidylyl transferase"/>
    <property type="match status" value="1"/>
</dbReference>
<dbReference type="PANTHER" id="PTHR45765:SF1">
    <property type="entry name" value="METHIONINE--TRNA LIGASE, CYTOPLASMIC"/>
    <property type="match status" value="1"/>
</dbReference>
<dbReference type="GO" id="GO:0005829">
    <property type="term" value="C:cytosol"/>
    <property type="evidence" value="ECO:0007669"/>
    <property type="project" value="TreeGrafter"/>
</dbReference>
<keyword evidence="6 12" id="KW-0547">Nucleotide-binding</keyword>
<dbReference type="InterPro" id="IPR029038">
    <property type="entry name" value="MetRS_Zn"/>
</dbReference>
<evidence type="ECO:0000256" key="5">
    <source>
        <dbReference type="ARBA" id="ARBA00022598"/>
    </source>
</evidence>
<keyword evidence="9 12" id="KW-0030">Aminoacyl-tRNA synthetase</keyword>
<dbReference type="OMA" id="YMRMAGH"/>
<comment type="similarity">
    <text evidence="2 12">Belongs to the class-I aminoacyl-tRNA synthetase family.</text>
</comment>
<feature type="domain" description="Methionyl-tRNA synthetase anticodon-binding" evidence="15">
    <location>
        <begin position="681"/>
        <end position="835"/>
    </location>
</feature>
<dbReference type="InterPro" id="IPR015413">
    <property type="entry name" value="Methionyl/Leucyl_tRNA_Synth"/>
</dbReference>
<dbReference type="SUPFAM" id="SSF47616">
    <property type="entry name" value="GST C-terminal domain-like"/>
    <property type="match status" value="1"/>
</dbReference>
<feature type="domain" description="Methionyl/Leucyl tRNA synthetase" evidence="14">
    <location>
        <begin position="268"/>
        <end position="659"/>
    </location>
</feature>
<name>Q24DM0_TETTS</name>
<dbReference type="STRING" id="312017.Q24DM0"/>
<keyword evidence="4" id="KW-0963">Cytoplasm</keyword>
<evidence type="ECO:0000259" key="15">
    <source>
        <dbReference type="Pfam" id="PF19303"/>
    </source>
</evidence>
<evidence type="ECO:0000313" key="16">
    <source>
        <dbReference type="EMBL" id="EAS05893.1"/>
    </source>
</evidence>
<evidence type="ECO:0000256" key="10">
    <source>
        <dbReference type="ARBA" id="ARBA00030904"/>
    </source>
</evidence>
<evidence type="ECO:0000256" key="8">
    <source>
        <dbReference type="ARBA" id="ARBA00022917"/>
    </source>
</evidence>
<dbReference type="Pfam" id="PF19303">
    <property type="entry name" value="Anticodon_3"/>
    <property type="match status" value="1"/>
</dbReference>
<dbReference type="Pfam" id="PF09334">
    <property type="entry name" value="tRNA-synt_1g"/>
    <property type="match status" value="1"/>
</dbReference>
<dbReference type="CDD" id="cd00299">
    <property type="entry name" value="GST_C_family"/>
    <property type="match status" value="1"/>
</dbReference>
<dbReference type="FunFam" id="2.20.28.20:FF:000001">
    <property type="entry name" value="Methionine--tRNA ligase"/>
    <property type="match status" value="1"/>
</dbReference>
<dbReference type="InterPro" id="IPR014729">
    <property type="entry name" value="Rossmann-like_a/b/a_fold"/>
</dbReference>
<dbReference type="EMBL" id="GG662317">
    <property type="protein sequence ID" value="EAS05893.1"/>
    <property type="molecule type" value="Genomic_DNA"/>
</dbReference>
<comment type="catalytic activity">
    <reaction evidence="11">
        <text>tRNA(Met) + L-methionine + ATP = L-methionyl-tRNA(Met) + AMP + diphosphate</text>
        <dbReference type="Rhea" id="RHEA:13481"/>
        <dbReference type="Rhea" id="RHEA-COMP:9667"/>
        <dbReference type="Rhea" id="RHEA-COMP:9698"/>
        <dbReference type="ChEBI" id="CHEBI:30616"/>
        <dbReference type="ChEBI" id="CHEBI:33019"/>
        <dbReference type="ChEBI" id="CHEBI:57844"/>
        <dbReference type="ChEBI" id="CHEBI:78442"/>
        <dbReference type="ChEBI" id="CHEBI:78530"/>
        <dbReference type="ChEBI" id="CHEBI:456215"/>
        <dbReference type="EC" id="6.1.1.10"/>
    </reaction>
</comment>
<keyword evidence="7 12" id="KW-0067">ATP-binding</keyword>
<feature type="region of interest" description="Disordered" evidence="13">
    <location>
        <begin position="165"/>
        <end position="237"/>
    </location>
</feature>
<dbReference type="CDD" id="cd00814">
    <property type="entry name" value="MetRS_core"/>
    <property type="match status" value="1"/>
</dbReference>
<evidence type="ECO:0000256" key="9">
    <source>
        <dbReference type="ARBA" id="ARBA00023146"/>
    </source>
</evidence>
<evidence type="ECO:0000259" key="14">
    <source>
        <dbReference type="Pfam" id="PF09334"/>
    </source>
</evidence>
<feature type="compositionally biased region" description="Basic and acidic residues" evidence="13">
    <location>
        <begin position="165"/>
        <end position="228"/>
    </location>
</feature>
<dbReference type="RefSeq" id="XP_001026138.1">
    <property type="nucleotide sequence ID" value="XM_001026138.1"/>
</dbReference>
<dbReference type="Gene3D" id="1.10.730.10">
    <property type="entry name" value="Isoleucyl-tRNA Synthetase, Domain 1"/>
    <property type="match status" value="1"/>
</dbReference>
<evidence type="ECO:0000256" key="11">
    <source>
        <dbReference type="ARBA" id="ARBA00047364"/>
    </source>
</evidence>
<accession>Q24DM0</accession>
<keyword evidence="5 12" id="KW-0436">Ligase</keyword>
<keyword evidence="8 12" id="KW-0648">Protein biosynthesis</keyword>
<proteinExistence type="inferred from homology"/>
<organism evidence="16 17">
    <name type="scientific">Tetrahymena thermophila (strain SB210)</name>
    <dbReference type="NCBI Taxonomy" id="312017"/>
    <lineage>
        <taxon>Eukaryota</taxon>
        <taxon>Sar</taxon>
        <taxon>Alveolata</taxon>
        <taxon>Ciliophora</taxon>
        <taxon>Intramacronucleata</taxon>
        <taxon>Oligohymenophorea</taxon>
        <taxon>Hymenostomatida</taxon>
        <taxon>Tetrahymenina</taxon>
        <taxon>Tetrahymenidae</taxon>
        <taxon>Tetrahymena</taxon>
    </lineage>
</organism>
<dbReference type="InterPro" id="IPR023458">
    <property type="entry name" value="Met-tRNA_ligase_1"/>
</dbReference>
<dbReference type="GO" id="GO:0006431">
    <property type="term" value="P:methionyl-tRNA aminoacylation"/>
    <property type="evidence" value="ECO:0007669"/>
    <property type="project" value="InterPro"/>
</dbReference>
<dbReference type="InterPro" id="IPR001412">
    <property type="entry name" value="aa-tRNA-synth_I_CS"/>
</dbReference>